<evidence type="ECO:0000313" key="2">
    <source>
        <dbReference type="EMBL" id="MBI8989841.1"/>
    </source>
</evidence>
<proteinExistence type="inferred from homology"/>
<accession>A0A934M582</accession>
<dbReference type="InterPro" id="IPR000600">
    <property type="entry name" value="ROK"/>
</dbReference>
<dbReference type="SUPFAM" id="SSF53067">
    <property type="entry name" value="Actin-like ATPase domain"/>
    <property type="match status" value="1"/>
</dbReference>
<dbReference type="Gene3D" id="3.30.420.40">
    <property type="match status" value="2"/>
</dbReference>
<dbReference type="PANTHER" id="PTHR18964:SF149">
    <property type="entry name" value="BIFUNCTIONAL UDP-N-ACETYLGLUCOSAMINE 2-EPIMERASE_N-ACETYLMANNOSAMINE KINASE"/>
    <property type="match status" value="1"/>
</dbReference>
<dbReference type="PANTHER" id="PTHR18964">
    <property type="entry name" value="ROK (REPRESSOR, ORF, KINASE) FAMILY"/>
    <property type="match status" value="1"/>
</dbReference>
<dbReference type="EMBL" id="JAEIOS010000013">
    <property type="protein sequence ID" value="MBI8989841.1"/>
    <property type="molecule type" value="Genomic_DNA"/>
</dbReference>
<evidence type="ECO:0000313" key="3">
    <source>
        <dbReference type="Proteomes" id="UP000645966"/>
    </source>
</evidence>
<comment type="caution">
    <text evidence="2">The sequence shown here is derived from an EMBL/GenBank/DDBJ whole genome shotgun (WGS) entry which is preliminary data.</text>
</comment>
<dbReference type="Pfam" id="PF00480">
    <property type="entry name" value="ROK"/>
    <property type="match status" value="1"/>
</dbReference>
<reference evidence="2" key="1">
    <citation type="submission" date="2020-12" db="EMBL/GenBank/DDBJ databases">
        <title>Genome public.</title>
        <authorList>
            <person name="Sun Q."/>
        </authorList>
    </citation>
    <scope>NUCLEOTIDE SEQUENCE</scope>
    <source>
        <strain evidence="2">CCM 8863</strain>
    </source>
</reference>
<dbReference type="InterPro" id="IPR043129">
    <property type="entry name" value="ATPase_NBD"/>
</dbReference>
<keyword evidence="3" id="KW-1185">Reference proteome</keyword>
<evidence type="ECO:0000256" key="1">
    <source>
        <dbReference type="ARBA" id="ARBA00006479"/>
    </source>
</evidence>
<dbReference type="Proteomes" id="UP000645966">
    <property type="component" value="Unassembled WGS sequence"/>
</dbReference>
<organism evidence="2 3">
    <name type="scientific">Corynebacterium meridianum</name>
    <dbReference type="NCBI Taxonomy" id="2765363"/>
    <lineage>
        <taxon>Bacteria</taxon>
        <taxon>Bacillati</taxon>
        <taxon>Actinomycetota</taxon>
        <taxon>Actinomycetes</taxon>
        <taxon>Mycobacteriales</taxon>
        <taxon>Corynebacteriaceae</taxon>
        <taxon>Corynebacterium</taxon>
    </lineage>
</organism>
<name>A0A934M582_9CORY</name>
<dbReference type="RefSeq" id="WP_198738867.1">
    <property type="nucleotide sequence ID" value="NZ_JAEIOS010000013.1"/>
</dbReference>
<dbReference type="AlphaFoldDB" id="A0A934M582"/>
<comment type="similarity">
    <text evidence="1">Belongs to the ROK (NagC/XylR) family.</text>
</comment>
<sequence>MNSDSDAGRVLAVDIGGTKINVALVDADNTVTGLSTAATPSREDGASVVRQVLRVARRVIDSARDPAPTLVGIGSAGVVSPDGRRITSATDAIRGWAGTELAAGVEEALGLPCSVINDVHAHALGELAGGAGRGHESMLMVAVGTGIGGAVIVNGGLVPGAHGVAGHVGQIRVTTTDPENCAGYTDTLENLASGPGMTRFYAQLGGKGVGNGHQLQAAARTDALAADVIMSAGSVTGHTVASLVNALDPELVVVGGGVTRMGELWWRPLEEAYAETLMAPLRGTPLVAAELGDDAALVGAAHHARARLKPLKKEPHP</sequence>
<protein>
    <submittedName>
        <fullName evidence="2">ROK family protein</fullName>
    </submittedName>
</protein>
<gene>
    <name evidence="2" type="ORF">JDV75_08715</name>
</gene>